<dbReference type="AlphaFoldDB" id="A0A0M4QN18"/>
<evidence type="ECO:0000313" key="18">
    <source>
        <dbReference type="Proteomes" id="UP000062833"/>
    </source>
</evidence>
<dbReference type="Gene3D" id="3.40.50.920">
    <property type="match status" value="1"/>
</dbReference>
<sequence>MTNALTLESTADAIRHARVLPLDVVQAKGSGHAGTAVGLTPFLSTLFQEYLRHDPKEPSWLGRDRFVLSCGHTSLSLYVQLFMQGYGLEMADLQAARTLDSLTPGHPEFGHTAGVETTTGPLGQGIGNAVGMALAARRVRGMLDPDAAKGSSAFDYKIFCLASDGDMQEGISHEVASLAGHWKLDNLVLIWDDNEISIEGSTAIATSDDVCARMASYGWRVLEIADAESLTAIRTGLDASLDAGDAPVFIRLRSRIGFPMPTLGGTAKAHAGAPGADEVAATKSALGLDPTKSFVMPDELLTSTRAAAADRALELKGPWTEKFAAWEESHPEQAALLTRLLKGELAEGWNANFPTFEPGSSLATRIASSKVLAAAGHSIEELWGGSADLAETNGTWSNEFQSMLPPGVVSTEWPGNEYGRVLHFGIREHAMGSILNGIALNGLTRIFGATFFVFSDYMRPSVRLAALMQLPVTYVWTHDSVAVGEDGPTHEPVEHLWAHRAIPGLSVVRPGDANETVAAYERVFQENSGPTAMVLSRQNIPTLEQVDAVREGTKKGGYILLDTEEAPELIIIATGSEVHLAVQAATALTDQGIGTRVVSMPCIEWFDAQPEEYKQYVLPRSVSARVSVEAGSAQGWYRFLGTYGEAVSVEGFGLSGNGAEVLRRKGISLETVLEAAQRTLRSSASVTMTAIN</sequence>
<evidence type="ECO:0000256" key="3">
    <source>
        <dbReference type="ARBA" id="ARBA00013152"/>
    </source>
</evidence>
<dbReference type="InterPro" id="IPR005475">
    <property type="entry name" value="Transketolase-like_Pyr-bd"/>
</dbReference>
<feature type="binding site" evidence="13">
    <location>
        <position position="194"/>
    </location>
    <ligand>
        <name>thiamine diphosphate</name>
        <dbReference type="ChEBI" id="CHEBI:58937"/>
    </ligand>
</feature>
<dbReference type="PANTHER" id="PTHR43522:SF2">
    <property type="entry name" value="TRANSKETOLASE 1-RELATED"/>
    <property type="match status" value="1"/>
</dbReference>
<dbReference type="InterPro" id="IPR033247">
    <property type="entry name" value="Transketolase_fam"/>
</dbReference>
<comment type="cofactor">
    <cofactor evidence="14">
        <name>Mg(2+)</name>
        <dbReference type="ChEBI" id="CHEBI:18420"/>
    </cofactor>
    <text evidence="14">Binds 1 Mg(2+) ion per subunit. Can also utilize other divalent metal cations, such as Ca(2+), Mn(2+) and Co(2+).</text>
</comment>
<dbReference type="Proteomes" id="UP000062833">
    <property type="component" value="Chromosome"/>
</dbReference>
<keyword evidence="8 13" id="KW-0786">Thiamine pyrophosphate</keyword>
<feature type="binding site" evidence="12">
    <location>
        <position position="478"/>
    </location>
    <ligand>
        <name>substrate</name>
    </ligand>
</feature>
<dbReference type="GO" id="GO:0004802">
    <property type="term" value="F:transketolase activity"/>
    <property type="evidence" value="ECO:0007669"/>
    <property type="project" value="UniProtKB-UniRule"/>
</dbReference>
<dbReference type="KEGG" id="aaq:AOC05_00665"/>
<dbReference type="InterPro" id="IPR055152">
    <property type="entry name" value="Transketolase-like_C_2"/>
</dbReference>
<evidence type="ECO:0000256" key="14">
    <source>
        <dbReference type="PIRSR" id="PIRSR605478-4"/>
    </source>
</evidence>
<feature type="binding site" evidence="12">
    <location>
        <position position="537"/>
    </location>
    <ligand>
        <name>substrate</name>
    </ligand>
</feature>
<dbReference type="RefSeq" id="WP_062004781.1">
    <property type="nucleotide sequence ID" value="NZ_CP012677.1"/>
</dbReference>
<proteinExistence type="inferred from homology"/>
<keyword evidence="5" id="KW-0808">Transferase</keyword>
<dbReference type="GO" id="GO:0006098">
    <property type="term" value="P:pentose-phosphate shunt"/>
    <property type="evidence" value="ECO:0007669"/>
    <property type="project" value="TreeGrafter"/>
</dbReference>
<dbReference type="EMBL" id="CP012677">
    <property type="protein sequence ID" value="ALE91216.1"/>
    <property type="molecule type" value="Genomic_DNA"/>
</dbReference>
<feature type="active site" description="Proton donor" evidence="11">
    <location>
        <position position="428"/>
    </location>
</feature>
<dbReference type="SUPFAM" id="SSF52518">
    <property type="entry name" value="Thiamin diphosphate-binding fold (THDP-binding)"/>
    <property type="match status" value="2"/>
</dbReference>
<evidence type="ECO:0000256" key="9">
    <source>
        <dbReference type="ARBA" id="ARBA00049473"/>
    </source>
</evidence>
<dbReference type="FunFam" id="3.40.50.920:FF:000003">
    <property type="entry name" value="Transketolase"/>
    <property type="match status" value="1"/>
</dbReference>
<evidence type="ECO:0000256" key="12">
    <source>
        <dbReference type="PIRSR" id="PIRSR605478-2"/>
    </source>
</evidence>
<dbReference type="Pfam" id="PF22613">
    <property type="entry name" value="Transketolase_C_1"/>
    <property type="match status" value="1"/>
</dbReference>
<evidence type="ECO:0000256" key="4">
    <source>
        <dbReference type="ARBA" id="ARBA00016662"/>
    </source>
</evidence>
<dbReference type="PANTHER" id="PTHR43522">
    <property type="entry name" value="TRANSKETOLASE"/>
    <property type="match status" value="1"/>
</dbReference>
<feature type="binding site" evidence="12">
    <location>
        <position position="486"/>
    </location>
    <ligand>
        <name>substrate</name>
    </ligand>
</feature>
<feature type="binding site" evidence="13">
    <location>
        <begin position="120"/>
        <end position="122"/>
    </location>
    <ligand>
        <name>thiamine diphosphate</name>
        <dbReference type="ChEBI" id="CHEBI:58937"/>
    </ligand>
</feature>
<feature type="site" description="Important for catalytic activity" evidence="15">
    <location>
        <position position="32"/>
    </location>
</feature>
<dbReference type="Pfam" id="PF02779">
    <property type="entry name" value="Transket_pyr"/>
    <property type="match status" value="1"/>
</dbReference>
<comment type="subunit">
    <text evidence="2">Homodimer.</text>
</comment>
<keyword evidence="18" id="KW-1185">Reference proteome</keyword>
<evidence type="ECO:0000256" key="8">
    <source>
        <dbReference type="ARBA" id="ARBA00023052"/>
    </source>
</evidence>
<feature type="domain" description="Transketolase-like pyrimidine-binding" evidence="16">
    <location>
        <begin position="362"/>
        <end position="542"/>
    </location>
</feature>
<dbReference type="GO" id="GO:0000287">
    <property type="term" value="F:magnesium ion binding"/>
    <property type="evidence" value="ECO:0007669"/>
    <property type="project" value="UniProtKB-ARBA"/>
</dbReference>
<evidence type="ECO:0000313" key="17">
    <source>
        <dbReference type="EMBL" id="ALE91216.1"/>
    </source>
</evidence>
<dbReference type="NCBIfam" id="TIGR00232">
    <property type="entry name" value="tktlase_bact"/>
    <property type="match status" value="1"/>
</dbReference>
<dbReference type="EC" id="2.2.1.1" evidence="3 10"/>
<dbReference type="InterPro" id="IPR005474">
    <property type="entry name" value="Transketolase_N"/>
</dbReference>
<feature type="binding site" evidence="12">
    <location>
        <position position="365"/>
    </location>
    <ligand>
        <name>substrate</name>
    </ligand>
</feature>
<comment type="similarity">
    <text evidence="1">Belongs to the transketolase family.</text>
</comment>
<evidence type="ECO:0000256" key="2">
    <source>
        <dbReference type="ARBA" id="ARBA00011738"/>
    </source>
</evidence>
<feature type="binding site" evidence="12">
    <location>
        <position position="270"/>
    </location>
    <ligand>
        <name>substrate</name>
    </ligand>
</feature>
<feature type="binding site" evidence="13">
    <location>
        <position position="72"/>
    </location>
    <ligand>
        <name>thiamine diphosphate</name>
        <dbReference type="ChEBI" id="CHEBI:58937"/>
    </ligand>
</feature>
<evidence type="ECO:0000256" key="10">
    <source>
        <dbReference type="NCBIfam" id="TIGR00232"/>
    </source>
</evidence>
<keyword evidence="7 14" id="KW-0460">Magnesium</keyword>
<name>A0A0M4QN18_9MICC</name>
<dbReference type="SMART" id="SM00861">
    <property type="entry name" value="Transket_pyr"/>
    <property type="match status" value="1"/>
</dbReference>
<dbReference type="InterPro" id="IPR009014">
    <property type="entry name" value="Transketo_C/PFOR_II"/>
</dbReference>
<evidence type="ECO:0000256" key="13">
    <source>
        <dbReference type="PIRSR" id="PIRSR605478-3"/>
    </source>
</evidence>
<dbReference type="PATRIC" id="fig|656366.3.peg.142"/>
<comment type="cofactor">
    <cofactor evidence="13">
        <name>thiamine diphosphate</name>
        <dbReference type="ChEBI" id="CHEBI:58937"/>
    </cofactor>
    <text evidence="13">Binds 1 thiamine pyrophosphate per subunit. During the reaction, the substrate forms a covalent intermediate with the cofactor.</text>
</comment>
<dbReference type="InterPro" id="IPR029061">
    <property type="entry name" value="THDP-binding"/>
</dbReference>
<reference evidence="18" key="1">
    <citation type="submission" date="2015-09" db="EMBL/GenBank/DDBJ databases">
        <title>Complete genome of Arthrobacter alpinus strain R3.8.</title>
        <authorList>
            <person name="See-Too W.S."/>
            <person name="Chan K.G."/>
        </authorList>
    </citation>
    <scope>NUCLEOTIDE SEQUENCE [LARGE SCALE GENOMIC DNA]</scope>
    <source>
        <strain evidence="18">R3.8</strain>
    </source>
</reference>
<keyword evidence="6 14" id="KW-0479">Metal-binding</keyword>
<feature type="binding site" evidence="12">
    <location>
        <position position="490"/>
    </location>
    <ligand>
        <name>substrate</name>
    </ligand>
</feature>
<dbReference type="Gene3D" id="3.40.50.970">
    <property type="match status" value="2"/>
</dbReference>
<gene>
    <name evidence="17" type="ORF">AOC05_00665</name>
</gene>
<comment type="catalytic activity">
    <reaction evidence="9">
        <text>D-sedoheptulose 7-phosphate + D-glyceraldehyde 3-phosphate = aldehydo-D-ribose 5-phosphate + D-xylulose 5-phosphate</text>
        <dbReference type="Rhea" id="RHEA:10508"/>
        <dbReference type="ChEBI" id="CHEBI:57483"/>
        <dbReference type="ChEBI" id="CHEBI:57737"/>
        <dbReference type="ChEBI" id="CHEBI:58273"/>
        <dbReference type="ChEBI" id="CHEBI:59776"/>
        <dbReference type="EC" id="2.2.1.1"/>
    </reaction>
</comment>
<dbReference type="CDD" id="cd02012">
    <property type="entry name" value="TPP_TK"/>
    <property type="match status" value="1"/>
</dbReference>
<feature type="binding site" evidence="13">
    <location>
        <position position="270"/>
    </location>
    <ligand>
        <name>thiamine diphosphate</name>
        <dbReference type="ChEBI" id="CHEBI:58937"/>
    </ligand>
</feature>
<protein>
    <recommendedName>
        <fullName evidence="4 10">Transketolase</fullName>
        <ecNumber evidence="3 10">2.2.1.1</ecNumber>
    </recommendedName>
</protein>
<accession>A0A0M4QN18</accession>
<dbReference type="FunFam" id="3.40.50.970:FF:000003">
    <property type="entry name" value="Transketolase"/>
    <property type="match status" value="1"/>
</dbReference>
<feature type="binding site" evidence="14">
    <location>
        <position position="194"/>
    </location>
    <ligand>
        <name>Mg(2+)</name>
        <dbReference type="ChEBI" id="CHEBI:18420"/>
    </ligand>
</feature>
<evidence type="ECO:0000256" key="1">
    <source>
        <dbReference type="ARBA" id="ARBA00007131"/>
    </source>
</evidence>
<feature type="site" description="Important for catalytic activity" evidence="15">
    <location>
        <position position="270"/>
    </location>
</feature>
<feature type="binding site" evidence="13">
    <location>
        <position position="165"/>
    </location>
    <ligand>
        <name>thiamine diphosphate</name>
        <dbReference type="ChEBI" id="CHEBI:58937"/>
    </ligand>
</feature>
<dbReference type="GO" id="GO:0005829">
    <property type="term" value="C:cytosol"/>
    <property type="evidence" value="ECO:0007669"/>
    <property type="project" value="TreeGrafter"/>
</dbReference>
<evidence type="ECO:0000256" key="11">
    <source>
        <dbReference type="PIRSR" id="PIRSR605478-1"/>
    </source>
</evidence>
<organism evidence="17 18">
    <name type="scientific">Arthrobacter alpinus</name>
    <dbReference type="NCBI Taxonomy" id="656366"/>
    <lineage>
        <taxon>Bacteria</taxon>
        <taxon>Bacillati</taxon>
        <taxon>Actinomycetota</taxon>
        <taxon>Actinomycetes</taxon>
        <taxon>Micrococcales</taxon>
        <taxon>Micrococcaceae</taxon>
        <taxon>Arthrobacter</taxon>
    </lineage>
</organism>
<evidence type="ECO:0000256" key="6">
    <source>
        <dbReference type="ARBA" id="ARBA00022723"/>
    </source>
</evidence>
<evidence type="ECO:0000259" key="16">
    <source>
        <dbReference type="SMART" id="SM00861"/>
    </source>
</evidence>
<evidence type="ECO:0000256" key="15">
    <source>
        <dbReference type="PIRSR" id="PIRSR605478-5"/>
    </source>
</evidence>
<dbReference type="Pfam" id="PF00456">
    <property type="entry name" value="Transketolase_N"/>
    <property type="match status" value="1"/>
</dbReference>
<feature type="binding site" evidence="13">
    <location>
        <position position="454"/>
    </location>
    <ligand>
        <name>thiamine diphosphate</name>
        <dbReference type="ChEBI" id="CHEBI:58937"/>
    </ligand>
</feature>
<dbReference type="OrthoDB" id="8732661at2"/>
<evidence type="ECO:0000256" key="7">
    <source>
        <dbReference type="ARBA" id="ARBA00022842"/>
    </source>
</evidence>
<dbReference type="CDD" id="cd07033">
    <property type="entry name" value="TPP_PYR_DXS_TK_like"/>
    <property type="match status" value="1"/>
</dbReference>
<dbReference type="InterPro" id="IPR005478">
    <property type="entry name" value="Transketolase_bac-like"/>
</dbReference>
<evidence type="ECO:0000256" key="5">
    <source>
        <dbReference type="ARBA" id="ARBA00022679"/>
    </source>
</evidence>
<feature type="binding site" evidence="14">
    <location>
        <position position="196"/>
    </location>
    <ligand>
        <name>Mg(2+)</name>
        <dbReference type="ChEBI" id="CHEBI:18420"/>
    </ligand>
</feature>
<feature type="binding site" evidence="12">
    <location>
        <position position="32"/>
    </location>
    <ligand>
        <name>substrate</name>
    </ligand>
</feature>
<feature type="binding site" evidence="14">
    <location>
        <position position="164"/>
    </location>
    <ligand>
        <name>Mg(2+)</name>
        <dbReference type="ChEBI" id="CHEBI:18420"/>
    </ligand>
</feature>
<dbReference type="SUPFAM" id="SSF52922">
    <property type="entry name" value="TK C-terminal domain-like"/>
    <property type="match status" value="1"/>
</dbReference>